<feature type="compositionally biased region" description="Basic and acidic residues" evidence="1">
    <location>
        <begin position="974"/>
        <end position="1002"/>
    </location>
</feature>
<feature type="region of interest" description="Disordered" evidence="1">
    <location>
        <begin position="974"/>
        <end position="1003"/>
    </location>
</feature>
<feature type="region of interest" description="Disordered" evidence="1">
    <location>
        <begin position="513"/>
        <end position="589"/>
    </location>
</feature>
<dbReference type="GO" id="GO:0005634">
    <property type="term" value="C:nucleus"/>
    <property type="evidence" value="ECO:0007669"/>
    <property type="project" value="TreeGrafter"/>
</dbReference>
<feature type="domain" description="MADF" evidence="4">
    <location>
        <begin position="815"/>
        <end position="896"/>
    </location>
</feature>
<dbReference type="InterPro" id="IPR006578">
    <property type="entry name" value="MADF-dom"/>
</dbReference>
<keyword evidence="2" id="KW-0812">Transmembrane</keyword>
<feature type="compositionally biased region" description="Basic and acidic residues" evidence="1">
    <location>
        <begin position="264"/>
        <end position="275"/>
    </location>
</feature>
<evidence type="ECO:0000256" key="1">
    <source>
        <dbReference type="SAM" id="MobiDB-lite"/>
    </source>
</evidence>
<name>A0A9P8A416_MORAP</name>
<feature type="region of interest" description="Disordered" evidence="1">
    <location>
        <begin position="368"/>
        <end position="408"/>
    </location>
</feature>
<feature type="region of interest" description="Disordered" evidence="1">
    <location>
        <begin position="255"/>
        <end position="302"/>
    </location>
</feature>
<evidence type="ECO:0000256" key="2">
    <source>
        <dbReference type="SAM" id="Phobius"/>
    </source>
</evidence>
<gene>
    <name evidence="5" type="ORF">KVV02_000069</name>
</gene>
<dbReference type="InterPro" id="IPR009057">
    <property type="entry name" value="Homeodomain-like_sf"/>
</dbReference>
<dbReference type="EMBL" id="JAIFTL010000146">
    <property type="protein sequence ID" value="KAG9322440.1"/>
    <property type="molecule type" value="Genomic_DNA"/>
</dbReference>
<sequence length="1321" mass="148315">MSNNWMCGLQGILVVYSFQVGLCISFLLIANLHFLAAYRSELIQVHLTKLFVISPELSAHYFNYPVSVIICIATLLHLGTIAFAIKVKLYALRNYHSEGGSNFSSRRGSHSTTSTHRQRLHAAHEISLVLQQQWRVGLFAVCLVAFYLNYWLFLLTEPKKIQNLGPNLPWFMDWVHCLCQQARSGNQTTAPLIADRQAAGEIAQSACASIAAPYVPSVPWLTVTEFSRAFEGLIFFLTFASKAEFRHDLREKLFGNRDAPGQDMESRRGSRDDHHKHLQCQQYHGHPQDQENPDNDLHTENHSAEDLNSIGEVPAPLPEVALWHRRQHARSESDLNITSSRALERVPSPSTDTVAAAVAAARRFAEGSFSRVHSHHRRQRCGSHDGTLQAASGSDGLNSQPLARSQSALTHTPKIAWGIIPPGSARKNSSSSTDIASTLGMNSVEVLHPDGDMLITHKHATMTSRHHHLMRPTLSLATFILPETLTRPVLQRQLILRRPDAWLVRSRSLSSRPFATTCSASNSSSASTARAAVQRTPSNHTTRRATQYNVYDTRRIADRPQQTSPKKDSSRTTNSNSSGGSKDRKWDAKTDKEIIRLHESGMSWAEIDATMSRPPSSCYYRYHTSLDPHLEAWKLSNGQPNMAMIKRLVYLVEVEKHTFGQIQDHQLMHRPWQTPTAFAPQSVLEALATSAAQSSSSGPTATLDSAGGTQKKDDRHVVFNKIALHKKYTDYKALQAATSLRENQELYHKALRRGVEIYGENWKKVTECADSLLQQWLPSATRVPLTSNKVASDFRNLQRQGVEWGLEDDVVMARKILQLKKDKPSIWSILERPLQGQDDEQRRYWSEISLALGNHSSEQCKRRWDGLLQLADEEKSAQSKSWHRFERFQFWMLWKHFYLQNLHLMKKDYPLTDVLELSRTCGKLSFSKEISKWMRHRNKATCEKFFRSTVNSALGLGINPTDLEKYLLERRQSLQREKQSQQEQQQHHGKQEQQEQRDRKAAAADCTLTRAKLGDSILLQVAEPMMAKMSSISYENERSTRKDHHQRMVRSDWTVDRTRALHEVVLQQKQGVQRADFELDWDRIAEQLEVKFADKSPADRMALAESATPPSSTMTDILEVPPRKNALPMQQQLQLPPPLFTPKQCQSCWEYISSFAPSSGVNAAATSPASPSSPLSALGPTEGVEAAIPLSSSNSSSRGYDHRHWTDHELLLLQQGVRKYGTSWADVRAQFLPSRSVSDLYQTWLSISVPGTAAAAADKEGSKTILREGGDVMVVDRMSEPDYVGLLSALEKAGGGGTTAGGEESSVLSNANGSPGDKKEK</sequence>
<dbReference type="PANTHER" id="PTHR45614">
    <property type="entry name" value="MYB PROTEIN-RELATED"/>
    <property type="match status" value="1"/>
</dbReference>
<dbReference type="InterPro" id="IPR001005">
    <property type="entry name" value="SANT/Myb"/>
</dbReference>
<feature type="compositionally biased region" description="Low complexity" evidence="1">
    <location>
        <begin position="689"/>
        <end position="702"/>
    </location>
</feature>
<dbReference type="SUPFAM" id="SSF46689">
    <property type="entry name" value="Homeodomain-like"/>
    <property type="match status" value="1"/>
</dbReference>
<feature type="compositionally biased region" description="Low complexity" evidence="1">
    <location>
        <begin position="571"/>
        <end position="580"/>
    </location>
</feature>
<feature type="region of interest" description="Disordered" evidence="1">
    <location>
        <begin position="1293"/>
        <end position="1321"/>
    </location>
</feature>
<feature type="compositionally biased region" description="Polar residues" evidence="1">
    <location>
        <begin position="535"/>
        <end position="550"/>
    </location>
</feature>
<reference evidence="5" key="1">
    <citation type="submission" date="2021-07" db="EMBL/GenBank/DDBJ databases">
        <title>Draft genome of Mortierella alpina, strain LL118, isolated from an aspen leaf litter sample.</title>
        <authorList>
            <person name="Yang S."/>
            <person name="Vinatzer B.A."/>
        </authorList>
    </citation>
    <scope>NUCLEOTIDE SEQUENCE</scope>
    <source>
        <strain evidence="5">LL118</strain>
    </source>
</reference>
<feature type="domain" description="Myb-like" evidence="3">
    <location>
        <begin position="804"/>
        <end position="868"/>
    </location>
</feature>
<dbReference type="PROSITE" id="PS50090">
    <property type="entry name" value="MYB_LIKE"/>
    <property type="match status" value="2"/>
</dbReference>
<feature type="region of interest" description="Disordered" evidence="1">
    <location>
        <begin position="689"/>
        <end position="710"/>
    </location>
</feature>
<dbReference type="GO" id="GO:0000978">
    <property type="term" value="F:RNA polymerase II cis-regulatory region sequence-specific DNA binding"/>
    <property type="evidence" value="ECO:0007669"/>
    <property type="project" value="TreeGrafter"/>
</dbReference>
<proteinExistence type="predicted"/>
<feature type="compositionally biased region" description="Low complexity" evidence="1">
    <location>
        <begin position="515"/>
        <end position="532"/>
    </location>
</feature>
<dbReference type="PROSITE" id="PS51029">
    <property type="entry name" value="MADF"/>
    <property type="match status" value="1"/>
</dbReference>
<dbReference type="InterPro" id="IPR050560">
    <property type="entry name" value="MYB_TF"/>
</dbReference>
<organism evidence="5 6">
    <name type="scientific">Mortierella alpina</name>
    <name type="common">Oleaginous fungus</name>
    <name type="synonym">Mortierella renispora</name>
    <dbReference type="NCBI Taxonomy" id="64518"/>
    <lineage>
        <taxon>Eukaryota</taxon>
        <taxon>Fungi</taxon>
        <taxon>Fungi incertae sedis</taxon>
        <taxon>Mucoromycota</taxon>
        <taxon>Mortierellomycotina</taxon>
        <taxon>Mortierellomycetes</taxon>
        <taxon>Mortierellales</taxon>
        <taxon>Mortierellaceae</taxon>
        <taxon>Mortierella</taxon>
    </lineage>
</organism>
<evidence type="ECO:0000313" key="6">
    <source>
        <dbReference type="Proteomes" id="UP000717515"/>
    </source>
</evidence>
<dbReference type="SMART" id="SM00717">
    <property type="entry name" value="SANT"/>
    <property type="match status" value="3"/>
</dbReference>
<feature type="compositionally biased region" description="Basic residues" evidence="1">
    <location>
        <begin position="372"/>
        <end position="381"/>
    </location>
</feature>
<comment type="caution">
    <text evidence="5">The sequence shown here is derived from an EMBL/GenBank/DDBJ whole genome shotgun (WGS) entry which is preliminary data.</text>
</comment>
<evidence type="ECO:0000259" key="3">
    <source>
        <dbReference type="PROSITE" id="PS50090"/>
    </source>
</evidence>
<dbReference type="GO" id="GO:0000981">
    <property type="term" value="F:DNA-binding transcription factor activity, RNA polymerase II-specific"/>
    <property type="evidence" value="ECO:0007669"/>
    <property type="project" value="TreeGrafter"/>
</dbReference>
<protein>
    <submittedName>
        <fullName evidence="5">Uncharacterized protein</fullName>
    </submittedName>
</protein>
<feature type="compositionally biased region" description="Polar residues" evidence="1">
    <location>
        <begin position="389"/>
        <end position="408"/>
    </location>
</feature>
<feature type="transmembrane region" description="Helical" evidence="2">
    <location>
        <begin position="64"/>
        <end position="85"/>
    </location>
</feature>
<feature type="transmembrane region" description="Helical" evidence="2">
    <location>
        <begin position="12"/>
        <end position="36"/>
    </location>
</feature>
<feature type="transmembrane region" description="Helical" evidence="2">
    <location>
        <begin position="136"/>
        <end position="154"/>
    </location>
</feature>
<evidence type="ECO:0000259" key="4">
    <source>
        <dbReference type="PROSITE" id="PS51029"/>
    </source>
</evidence>
<keyword evidence="2" id="KW-0472">Membrane</keyword>
<dbReference type="Proteomes" id="UP000717515">
    <property type="component" value="Unassembled WGS sequence"/>
</dbReference>
<keyword evidence="2" id="KW-1133">Transmembrane helix</keyword>
<feature type="domain" description="Myb-like" evidence="3">
    <location>
        <begin position="1205"/>
        <end position="1248"/>
    </location>
</feature>
<accession>A0A9P8A416</accession>
<evidence type="ECO:0000313" key="5">
    <source>
        <dbReference type="EMBL" id="KAG9322440.1"/>
    </source>
</evidence>
<dbReference type="Gene3D" id="1.10.10.60">
    <property type="entry name" value="Homeodomain-like"/>
    <property type="match status" value="1"/>
</dbReference>